<sequence>MAHFISCKKTSDATHIARLFFQEVVRLHGVPKSITSDQNSCLCGERPKLWDVSLAQAEFAYNSAVHSSTGFSPFEVVYKTSPRHVVDLADLPDKKNVQAKRMVEEKLFQVGGDIMVFFCKEHFPVGTYSKLQPKINDNDYVVDLPNIMSISKTFSVLGIYEFHSVDVNEGKHSRTSSSKERGNNEDMIQEPAEKYMDMFQKRGKSKGAAKNK</sequence>
<dbReference type="Gene3D" id="3.30.420.10">
    <property type="entry name" value="Ribonuclease H-like superfamily/Ribonuclease H"/>
    <property type="match status" value="1"/>
</dbReference>
<organism evidence="2 3">
    <name type="scientific">Tanacetum coccineum</name>
    <dbReference type="NCBI Taxonomy" id="301880"/>
    <lineage>
        <taxon>Eukaryota</taxon>
        <taxon>Viridiplantae</taxon>
        <taxon>Streptophyta</taxon>
        <taxon>Embryophyta</taxon>
        <taxon>Tracheophyta</taxon>
        <taxon>Spermatophyta</taxon>
        <taxon>Magnoliopsida</taxon>
        <taxon>eudicotyledons</taxon>
        <taxon>Gunneridae</taxon>
        <taxon>Pentapetalae</taxon>
        <taxon>asterids</taxon>
        <taxon>campanulids</taxon>
        <taxon>Asterales</taxon>
        <taxon>Asteraceae</taxon>
        <taxon>Asteroideae</taxon>
        <taxon>Anthemideae</taxon>
        <taxon>Anthemidinae</taxon>
        <taxon>Tanacetum</taxon>
    </lineage>
</organism>
<keyword evidence="3" id="KW-1185">Reference proteome</keyword>
<accession>A0ABQ5GV75</accession>
<feature type="compositionally biased region" description="Basic and acidic residues" evidence="1">
    <location>
        <begin position="170"/>
        <end position="184"/>
    </location>
</feature>
<dbReference type="InterPro" id="IPR012337">
    <property type="entry name" value="RNaseH-like_sf"/>
</dbReference>
<feature type="compositionally biased region" description="Basic residues" evidence="1">
    <location>
        <begin position="201"/>
        <end position="212"/>
    </location>
</feature>
<reference evidence="2" key="1">
    <citation type="journal article" date="2022" name="Int. J. Mol. Sci.">
        <title>Draft Genome of Tanacetum Coccineum: Genomic Comparison of Closely Related Tanacetum-Family Plants.</title>
        <authorList>
            <person name="Yamashiro T."/>
            <person name="Shiraishi A."/>
            <person name="Nakayama K."/>
            <person name="Satake H."/>
        </authorList>
    </citation>
    <scope>NUCLEOTIDE SEQUENCE</scope>
</reference>
<comment type="caution">
    <text evidence="2">The sequence shown here is derived from an EMBL/GenBank/DDBJ whole genome shotgun (WGS) entry which is preliminary data.</text>
</comment>
<dbReference type="PANTHER" id="PTHR35046:SF26">
    <property type="entry name" value="RNA-DIRECTED DNA POLYMERASE"/>
    <property type="match status" value="1"/>
</dbReference>
<dbReference type="PANTHER" id="PTHR35046">
    <property type="entry name" value="ZINC KNUCKLE (CCHC-TYPE) FAMILY PROTEIN"/>
    <property type="match status" value="1"/>
</dbReference>
<gene>
    <name evidence="2" type="ORF">Tco_1053860</name>
</gene>
<name>A0ABQ5GV75_9ASTR</name>
<protein>
    <submittedName>
        <fullName evidence="2">RNA-directed DNA polymerase</fullName>
    </submittedName>
</protein>
<dbReference type="EMBL" id="BQNB010018905">
    <property type="protein sequence ID" value="GJT79518.1"/>
    <property type="molecule type" value="Genomic_DNA"/>
</dbReference>
<evidence type="ECO:0000313" key="2">
    <source>
        <dbReference type="EMBL" id="GJT79518.1"/>
    </source>
</evidence>
<reference evidence="2" key="2">
    <citation type="submission" date="2022-01" db="EMBL/GenBank/DDBJ databases">
        <authorList>
            <person name="Yamashiro T."/>
            <person name="Shiraishi A."/>
            <person name="Satake H."/>
            <person name="Nakayama K."/>
        </authorList>
    </citation>
    <scope>NUCLEOTIDE SEQUENCE</scope>
</reference>
<dbReference type="SUPFAM" id="SSF53098">
    <property type="entry name" value="Ribonuclease H-like"/>
    <property type="match status" value="1"/>
</dbReference>
<keyword evidence="2" id="KW-0548">Nucleotidyltransferase</keyword>
<keyword evidence="2" id="KW-0808">Transferase</keyword>
<dbReference type="Proteomes" id="UP001151760">
    <property type="component" value="Unassembled WGS sequence"/>
</dbReference>
<dbReference type="InterPro" id="IPR036397">
    <property type="entry name" value="RNaseH_sf"/>
</dbReference>
<feature type="region of interest" description="Disordered" evidence="1">
    <location>
        <begin position="170"/>
        <end position="212"/>
    </location>
</feature>
<evidence type="ECO:0000256" key="1">
    <source>
        <dbReference type="SAM" id="MobiDB-lite"/>
    </source>
</evidence>
<feature type="compositionally biased region" description="Basic and acidic residues" evidence="1">
    <location>
        <begin position="191"/>
        <end position="200"/>
    </location>
</feature>
<evidence type="ECO:0000313" key="3">
    <source>
        <dbReference type="Proteomes" id="UP001151760"/>
    </source>
</evidence>
<keyword evidence="2" id="KW-0695">RNA-directed DNA polymerase</keyword>
<proteinExistence type="predicted"/>
<dbReference type="GO" id="GO:0003964">
    <property type="term" value="F:RNA-directed DNA polymerase activity"/>
    <property type="evidence" value="ECO:0007669"/>
    <property type="project" value="UniProtKB-KW"/>
</dbReference>